<gene>
    <name evidence="6" type="ORF">NMOB1V02_LOCUS733</name>
</gene>
<dbReference type="InterPro" id="IPR015943">
    <property type="entry name" value="WD40/YVTN_repeat-like_dom_sf"/>
</dbReference>
<dbReference type="PANTHER" id="PTHR12848:SF16">
    <property type="entry name" value="REGULATORY-ASSOCIATED PROTEIN OF MTOR"/>
    <property type="match status" value="1"/>
</dbReference>
<dbReference type="GO" id="GO:0030307">
    <property type="term" value="P:positive regulation of cell growth"/>
    <property type="evidence" value="ECO:0007669"/>
    <property type="project" value="TreeGrafter"/>
</dbReference>
<dbReference type="Gene3D" id="1.25.10.10">
    <property type="entry name" value="Leucine-rich Repeat Variant"/>
    <property type="match status" value="1"/>
</dbReference>
<dbReference type="OrthoDB" id="6368370at2759"/>
<evidence type="ECO:0000256" key="1">
    <source>
        <dbReference type="ARBA" id="ARBA00009257"/>
    </source>
</evidence>
<dbReference type="Gene3D" id="3.40.50.1460">
    <property type="match status" value="1"/>
</dbReference>
<feature type="compositionally biased region" description="Low complexity" evidence="4">
    <location>
        <begin position="1492"/>
        <end position="1523"/>
    </location>
</feature>
<sequence>MSGLRRGSKMRVTNSSQLSYGNGIWNLNDDTRAELAKSLELMSIPRPRIGGNRKPQEDWSIPLAFCDERHIEDVLGLGTISNCWRMKERMKTVSVALVMCLRIGIDPPDVIKTHPCARLECWIDPQSMSAEKALPAIGSALQKQYERWQPRARYKCSLDPTSDEIKKLCTTLRRNAKDERVLFHYNGHGVPKPTENGEIWVFDRGYTQYIPLSIAELQKWMSAPSLFVYDCSNAGMVVKKFKDYAEGLEREYDLLRLQQNHFAQSLPPQNAIRNCIQLAACSADQILPMNAELPADLFTSCLTTPIRMALRWYVLQNRSRLVPAITVDMVDKVPGILNDRRTMLGELNWILTAITDTIAWNTLPRDLFQKLFRQDLLVASLFRNFLLAERIMRSYDCVPVSSPALPATYQHPMWQAWDYSLDMSLSQLPKMLESVAGTVASDSVSAAAATTTLLTQQQHKPVPFFAQQLTAFHVWLKMGFETRSPPEQLPIVLQVLLSQVHRLRALELLTSFLDIGPWAVNLALSVGIFPYVLKLLQSNARELRPLLVYIWAKILAVDDTCQSDLLRDGGHKYFLAIMSDPHMSADERCAAVFVIARLVRKYPEAQEAALKENTITLCLSQINEPDATLRLWITLCLGHLWMNHSASRWCGVRNNAHEKLIDLLTDSSPEVRAAAVFSLGTFIGSIKPKDRSEHANTVDHSVAISLLNAVSRDGSPLVRKELLVALQWMVAAFESAFVAVAAAMIEEEEGSASLAYNSPILPSNAGGGTLRRIATRVSMGSRHGGGLVPVENKAGRFHVTMPMGVGDNMRRVSSSSSIASQALGSLTSAVSIPSASTHVRLYRGFEALSRDPSPGVAEMAKTLLKILRAKRYSNSTFVTLVSAVQNSCGWNLAPPALYLHKPLVEATVPLVSASRGHHHYYRPGSSDSEHEEQVKYNTIHAGVSPSTSGTLARPLRTSMPSGTSSSLVSRLSAISSSAISSGKTRRLSPTLQQALSPIKTEMEDLLLRRMPSSATADPTNKGPLNLSTEFVEWCARTYSAGKASRHRATSWCASASHAVAMGDLESDAYYRRELRFRKNARVRSDAAVERGRVMDGQTRLEEQVMAARNLWAPTVMRLHPYEPVLLVADEEHLSTWDLVSGTRLGYLENQNPPKLGITAVEVVNAQEGVGSLVMIGSRDGAVRVWANLTDADATDAGGGGLSSPNEIDGRPSLMAYSGSKGTIRVSAESSLSGHQFQPKLVTAWQIFSELLQSTRNAGVLLNWNQRCEQVAASGDVRVIRLWDTRRELRIADLPTGADCCVTCLSRSQDGNMIAAGCGDGTVRLFDVRLSPSDARVKVWREHPSWVLAAMLHEGDGSGLRVVSGWFVLSSVPGEVRIWDLRQHESMACFQGGELMSAMAVHPQSIRSSGWIIAFKSSTAGSTNHQISIHKGLVGECVGTYKYYEGFMGQRIGPVSCLSFHDFNVRLASGSSDTTLGVYGPKSLGASGTSAPSATVSSSNCASSSASSTSSYSSTCAPSYQTPL</sequence>
<keyword evidence="7" id="KW-1185">Reference proteome</keyword>
<accession>A0A7R9BCV7</accession>
<dbReference type="Pfam" id="PF00400">
    <property type="entry name" value="WD40"/>
    <property type="match status" value="2"/>
</dbReference>
<keyword evidence="2" id="KW-0853">WD repeat</keyword>
<dbReference type="FunFam" id="1.25.10.10:FF:000276">
    <property type="entry name" value="Regulatory-associated protein of mTOR isoform 1"/>
    <property type="match status" value="1"/>
</dbReference>
<dbReference type="Pfam" id="PF14538">
    <property type="entry name" value="Raptor_N"/>
    <property type="match status" value="1"/>
</dbReference>
<organism evidence="6">
    <name type="scientific">Notodromas monacha</name>
    <dbReference type="NCBI Taxonomy" id="399045"/>
    <lineage>
        <taxon>Eukaryota</taxon>
        <taxon>Metazoa</taxon>
        <taxon>Ecdysozoa</taxon>
        <taxon>Arthropoda</taxon>
        <taxon>Crustacea</taxon>
        <taxon>Oligostraca</taxon>
        <taxon>Ostracoda</taxon>
        <taxon>Podocopa</taxon>
        <taxon>Podocopida</taxon>
        <taxon>Cypridocopina</taxon>
        <taxon>Cypridoidea</taxon>
        <taxon>Cyprididae</taxon>
        <taxon>Notodromas</taxon>
    </lineage>
</organism>
<dbReference type="SUPFAM" id="SSF48371">
    <property type="entry name" value="ARM repeat"/>
    <property type="match status" value="1"/>
</dbReference>
<evidence type="ECO:0000256" key="3">
    <source>
        <dbReference type="ARBA" id="ARBA00022737"/>
    </source>
</evidence>
<dbReference type="SUPFAM" id="SSF50978">
    <property type="entry name" value="WD40 repeat-like"/>
    <property type="match status" value="1"/>
</dbReference>
<dbReference type="EMBL" id="CAJPEX010000066">
    <property type="protein sequence ID" value="CAG0912964.1"/>
    <property type="molecule type" value="Genomic_DNA"/>
</dbReference>
<dbReference type="GO" id="GO:0030674">
    <property type="term" value="F:protein-macromolecule adaptor activity"/>
    <property type="evidence" value="ECO:0007669"/>
    <property type="project" value="TreeGrafter"/>
</dbReference>
<dbReference type="GO" id="GO:0010506">
    <property type="term" value="P:regulation of autophagy"/>
    <property type="evidence" value="ECO:0007669"/>
    <property type="project" value="TreeGrafter"/>
</dbReference>
<evidence type="ECO:0000256" key="2">
    <source>
        <dbReference type="ARBA" id="ARBA00022574"/>
    </source>
</evidence>
<dbReference type="GO" id="GO:0005737">
    <property type="term" value="C:cytoplasm"/>
    <property type="evidence" value="ECO:0007669"/>
    <property type="project" value="TreeGrafter"/>
</dbReference>
<dbReference type="EMBL" id="OA882103">
    <property type="protein sequence ID" value="CAD7272812.1"/>
    <property type="molecule type" value="Genomic_DNA"/>
</dbReference>
<dbReference type="InterPro" id="IPR016024">
    <property type="entry name" value="ARM-type_fold"/>
</dbReference>
<feature type="region of interest" description="Disordered" evidence="4">
    <location>
        <begin position="1483"/>
        <end position="1523"/>
    </location>
</feature>
<evidence type="ECO:0000313" key="6">
    <source>
        <dbReference type="EMBL" id="CAD7272812.1"/>
    </source>
</evidence>
<comment type="similarity">
    <text evidence="1">Belongs to the WD repeat RAPTOR family.</text>
</comment>
<evidence type="ECO:0000313" key="7">
    <source>
        <dbReference type="Proteomes" id="UP000678499"/>
    </source>
</evidence>
<dbReference type="GO" id="GO:0038202">
    <property type="term" value="P:TORC1 signaling"/>
    <property type="evidence" value="ECO:0007669"/>
    <property type="project" value="TreeGrafter"/>
</dbReference>
<dbReference type="GO" id="GO:0009267">
    <property type="term" value="P:cellular response to starvation"/>
    <property type="evidence" value="ECO:0007669"/>
    <property type="project" value="TreeGrafter"/>
</dbReference>
<evidence type="ECO:0000259" key="5">
    <source>
        <dbReference type="SMART" id="SM01302"/>
    </source>
</evidence>
<dbReference type="InterPro" id="IPR011989">
    <property type="entry name" value="ARM-like"/>
</dbReference>
<dbReference type="InterPro" id="IPR004083">
    <property type="entry name" value="Raptor"/>
</dbReference>
<reference evidence="6" key="1">
    <citation type="submission" date="2020-11" db="EMBL/GenBank/DDBJ databases">
        <authorList>
            <person name="Tran Van P."/>
        </authorList>
    </citation>
    <scope>NUCLEOTIDE SEQUENCE</scope>
</reference>
<name>A0A7R9BCV7_9CRUS</name>
<keyword evidence="3" id="KW-0677">Repeat</keyword>
<dbReference type="GO" id="GO:0031931">
    <property type="term" value="C:TORC1 complex"/>
    <property type="evidence" value="ECO:0007669"/>
    <property type="project" value="InterPro"/>
</dbReference>
<dbReference type="Proteomes" id="UP000678499">
    <property type="component" value="Unassembled WGS sequence"/>
</dbReference>
<dbReference type="GO" id="GO:0071230">
    <property type="term" value="P:cellular response to amino acid stimulus"/>
    <property type="evidence" value="ECO:0007669"/>
    <property type="project" value="TreeGrafter"/>
</dbReference>
<dbReference type="InterPro" id="IPR029347">
    <property type="entry name" value="Raptor_N"/>
</dbReference>
<feature type="domain" description="Raptor N-terminal CASPase-like" evidence="5">
    <location>
        <begin position="89"/>
        <end position="242"/>
    </location>
</feature>
<dbReference type="SMART" id="SM01302">
    <property type="entry name" value="Raptor_N"/>
    <property type="match status" value="1"/>
</dbReference>
<feature type="region of interest" description="Disordered" evidence="4">
    <location>
        <begin position="941"/>
        <end position="964"/>
    </location>
</feature>
<evidence type="ECO:0000256" key="4">
    <source>
        <dbReference type="SAM" id="MobiDB-lite"/>
    </source>
</evidence>
<protein>
    <recommendedName>
        <fullName evidence="5">Raptor N-terminal CASPase-like domain-containing protein</fullName>
    </recommendedName>
</protein>
<dbReference type="PRINTS" id="PR01547">
    <property type="entry name" value="YEAST176DUF"/>
</dbReference>
<proteinExistence type="inferred from homology"/>
<dbReference type="Gene3D" id="2.130.10.10">
    <property type="entry name" value="YVTN repeat-like/Quinoprotein amine dehydrogenase"/>
    <property type="match status" value="1"/>
</dbReference>
<dbReference type="Pfam" id="PF02985">
    <property type="entry name" value="HEAT"/>
    <property type="match status" value="1"/>
</dbReference>
<dbReference type="SMART" id="SM00320">
    <property type="entry name" value="WD40"/>
    <property type="match status" value="4"/>
</dbReference>
<dbReference type="PANTHER" id="PTHR12848">
    <property type="entry name" value="REGULATORY-ASSOCIATED PROTEIN OF MTOR"/>
    <property type="match status" value="1"/>
</dbReference>
<dbReference type="InterPro" id="IPR000357">
    <property type="entry name" value="HEAT"/>
</dbReference>
<dbReference type="InterPro" id="IPR001680">
    <property type="entry name" value="WD40_rpt"/>
</dbReference>
<dbReference type="InterPro" id="IPR036322">
    <property type="entry name" value="WD40_repeat_dom_sf"/>
</dbReference>